<dbReference type="PANTHER" id="PTHR44525">
    <property type="entry name" value="WD REPEAT-CONTAINING PROTEIN 27"/>
    <property type="match status" value="1"/>
</dbReference>
<feature type="region of interest" description="Disordered" evidence="2">
    <location>
        <begin position="244"/>
        <end position="286"/>
    </location>
</feature>
<keyword evidence="1" id="KW-0853">WD repeat</keyword>
<dbReference type="InterPro" id="IPR001680">
    <property type="entry name" value="WD40_rpt"/>
</dbReference>
<dbReference type="Pfam" id="PF00400">
    <property type="entry name" value="WD40"/>
    <property type="match status" value="4"/>
</dbReference>
<dbReference type="EMBL" id="OV696689">
    <property type="protein sequence ID" value="CAH1264288.1"/>
    <property type="molecule type" value="Genomic_DNA"/>
</dbReference>
<dbReference type="PROSITE" id="PS50294">
    <property type="entry name" value="WD_REPEATS_REGION"/>
    <property type="match status" value="3"/>
</dbReference>
<dbReference type="SMART" id="SM00320">
    <property type="entry name" value="WD40"/>
    <property type="match status" value="9"/>
</dbReference>
<accession>A0A8J9ZYG6</accession>
<feature type="compositionally biased region" description="Low complexity" evidence="2">
    <location>
        <begin position="440"/>
        <end position="460"/>
    </location>
</feature>
<keyword evidence="4" id="KW-1185">Reference proteome</keyword>
<name>A0A8J9ZYG6_BRALA</name>
<dbReference type="SUPFAM" id="SSF50978">
    <property type="entry name" value="WD40 repeat-like"/>
    <property type="match status" value="2"/>
</dbReference>
<feature type="repeat" description="WD" evidence="1">
    <location>
        <begin position="601"/>
        <end position="642"/>
    </location>
</feature>
<feature type="repeat" description="WD" evidence="1">
    <location>
        <begin position="144"/>
        <end position="186"/>
    </location>
</feature>
<dbReference type="Proteomes" id="UP000838412">
    <property type="component" value="Chromosome 4"/>
</dbReference>
<dbReference type="PROSITE" id="PS50082">
    <property type="entry name" value="WD_REPEATS_2"/>
    <property type="match status" value="3"/>
</dbReference>
<reference evidence="3" key="1">
    <citation type="submission" date="2022-01" db="EMBL/GenBank/DDBJ databases">
        <authorList>
            <person name="Braso-Vives M."/>
        </authorList>
    </citation>
    <scope>NUCLEOTIDE SEQUENCE</scope>
</reference>
<evidence type="ECO:0000256" key="2">
    <source>
        <dbReference type="SAM" id="MobiDB-lite"/>
    </source>
</evidence>
<dbReference type="InterPro" id="IPR042411">
    <property type="entry name" value="WDR27"/>
</dbReference>
<proteinExistence type="predicted"/>
<feature type="region of interest" description="Disordered" evidence="2">
    <location>
        <begin position="431"/>
        <end position="551"/>
    </location>
</feature>
<dbReference type="InterPro" id="IPR015943">
    <property type="entry name" value="WD40/YVTN_repeat-like_dom_sf"/>
</dbReference>
<protein>
    <submittedName>
        <fullName evidence="3">WDR5B protein</fullName>
    </submittedName>
</protein>
<feature type="repeat" description="WD" evidence="1">
    <location>
        <begin position="862"/>
        <end position="893"/>
    </location>
</feature>
<dbReference type="PANTHER" id="PTHR44525:SF1">
    <property type="entry name" value="WD REPEAT-CONTAINING PROTEIN 27"/>
    <property type="match status" value="1"/>
</dbReference>
<dbReference type="InterPro" id="IPR036322">
    <property type="entry name" value="WD40_repeat_dom_sf"/>
</dbReference>
<feature type="compositionally biased region" description="Basic and acidic residues" evidence="2">
    <location>
        <begin position="244"/>
        <end position="256"/>
    </location>
</feature>
<dbReference type="Gene3D" id="2.130.10.10">
    <property type="entry name" value="YVTN repeat-like/Quinoprotein amine dehydrogenase"/>
    <property type="match status" value="3"/>
</dbReference>
<dbReference type="OrthoDB" id="20669at2759"/>
<sequence length="897" mass="97892">MAAWLELTIPTAASPSHTQLSCNGTYLAVPHGKGEVGVWSLQDLGFRPLDLVAHRKTVTATTFGFHSQPTLLCTAAEDYIIVWNIEAARHMYEQGQQIRGQIIGQVLGYVQHVSFSPDDGLIAACIGTEILILDSQVERLHSTLEGHDSTVTSAEFCPHHKRTIVSISEDRTFKIWDLENSSLVYQSTIISAFPFLSLSHDPTKESFAVGTSDGQVRIYDLSNGSGFRLLHQVDIGKTISKWKTAKEDNRPREEKGPVTVSSRPTWQKPQAQEPVNQDDPTSGESEASTAVIGLHYCRKARSRKDAAQQTAPNFLGQDSSLVDNLLDVAPVLIVGTTNALVFINAHTFETTSLLDFEDYIPSMVKDGPSQCNIPLAGSFAFAQGADKQQVWCLVGSLFQKSVDVLRLTVPSHEGLGQRLESLSLSSQSVLDYGGSGEGGSTEISVLSSTPLSESSPLRSELVPRSKETSSGKQKQRGHQTTKPKGQVGDQPLTFKSKVKSSGYTQAPRMKMFAPSTRPTKGSPTSRAGTKSTGGERPGARREFPMDSGPPISLQKKLEAAERPTPINSIALSDDGTLLACGLANKSALVLKMPGLTKPHSITGHNAAVTSVNWSKEGRWLLTASDDKTASVWTTGQSEPVLTISSTNHNFAADKDDGKPSAKENRAFPHPVRHAQFYYMDKFVLLSCGSAISMFKFHLDQTKDDIKRYQTKSRYKLVKTLTMEKTQQITALSAVNGFYSYIVLCAGSNRSMEVFDMNVARSVRTIPDVHSRPVHAICQNKGSPFVSHPSSAYDLFLTAALTDGIKLWDLRTNRCVRRYEGHLNRAYPCGLTMSPCARFIATGAEDKSAYIYDVRESGPLHKLTGHTDVVSDVAFHPLTPQLVTSSVDGKLHSYVCGD</sequence>
<gene>
    <name evidence="3" type="primary">WDR5B</name>
    <name evidence="3" type="ORF">BLAG_LOCUS18707</name>
</gene>
<evidence type="ECO:0000256" key="1">
    <source>
        <dbReference type="PROSITE-ProRule" id="PRU00221"/>
    </source>
</evidence>
<evidence type="ECO:0000313" key="4">
    <source>
        <dbReference type="Proteomes" id="UP000838412"/>
    </source>
</evidence>
<organism evidence="3 4">
    <name type="scientific">Branchiostoma lanceolatum</name>
    <name type="common">Common lancelet</name>
    <name type="synonym">Amphioxus lanceolatum</name>
    <dbReference type="NCBI Taxonomy" id="7740"/>
    <lineage>
        <taxon>Eukaryota</taxon>
        <taxon>Metazoa</taxon>
        <taxon>Chordata</taxon>
        <taxon>Cephalochordata</taxon>
        <taxon>Leptocardii</taxon>
        <taxon>Amphioxiformes</taxon>
        <taxon>Branchiostomatidae</taxon>
        <taxon>Branchiostoma</taxon>
    </lineage>
</organism>
<feature type="compositionally biased region" description="Polar residues" evidence="2">
    <location>
        <begin position="259"/>
        <end position="286"/>
    </location>
</feature>
<feature type="compositionally biased region" description="Polar residues" evidence="2">
    <location>
        <begin position="516"/>
        <end position="532"/>
    </location>
</feature>
<dbReference type="AlphaFoldDB" id="A0A8J9ZYG6"/>
<evidence type="ECO:0000313" key="3">
    <source>
        <dbReference type="EMBL" id="CAH1264288.1"/>
    </source>
</evidence>